<dbReference type="AlphaFoldDB" id="A0A4D6L4T7"/>
<sequence>MSLKPLLGRLGENHESELNVRLYNSHLGEMDSLGRDLKNLEYVPAHTSPKTNAKHHSSTPNTKSSLANNISVFCTWQMESHVIPCCTLNDDDDCGIVKDDEEEEERSHGDKLDESHEEGVVDDDDGFEMDNEMVVDIIYHIVKGKSSIV</sequence>
<name>A0A4D6L4T7_VIGUN</name>
<accession>A0A4D6L4T7</accession>
<dbReference type="Proteomes" id="UP000501690">
    <property type="component" value="Linkage Group LG2"/>
</dbReference>
<keyword evidence="3" id="KW-1185">Reference proteome</keyword>
<feature type="region of interest" description="Disordered" evidence="1">
    <location>
        <begin position="94"/>
        <end position="126"/>
    </location>
</feature>
<proteinExistence type="predicted"/>
<dbReference type="EMBL" id="CP039346">
    <property type="protein sequence ID" value="QCD83527.1"/>
    <property type="molecule type" value="Genomic_DNA"/>
</dbReference>
<evidence type="ECO:0000256" key="1">
    <source>
        <dbReference type="SAM" id="MobiDB-lite"/>
    </source>
</evidence>
<gene>
    <name evidence="2" type="ORF">DEO72_LG2g3873</name>
</gene>
<evidence type="ECO:0000313" key="2">
    <source>
        <dbReference type="EMBL" id="QCD83527.1"/>
    </source>
</evidence>
<organism evidence="2 3">
    <name type="scientific">Vigna unguiculata</name>
    <name type="common">Cowpea</name>
    <dbReference type="NCBI Taxonomy" id="3917"/>
    <lineage>
        <taxon>Eukaryota</taxon>
        <taxon>Viridiplantae</taxon>
        <taxon>Streptophyta</taxon>
        <taxon>Embryophyta</taxon>
        <taxon>Tracheophyta</taxon>
        <taxon>Spermatophyta</taxon>
        <taxon>Magnoliopsida</taxon>
        <taxon>eudicotyledons</taxon>
        <taxon>Gunneridae</taxon>
        <taxon>Pentapetalae</taxon>
        <taxon>rosids</taxon>
        <taxon>fabids</taxon>
        <taxon>Fabales</taxon>
        <taxon>Fabaceae</taxon>
        <taxon>Papilionoideae</taxon>
        <taxon>50 kb inversion clade</taxon>
        <taxon>NPAAA clade</taxon>
        <taxon>indigoferoid/millettioid clade</taxon>
        <taxon>Phaseoleae</taxon>
        <taxon>Vigna</taxon>
    </lineage>
</organism>
<evidence type="ECO:0000313" key="3">
    <source>
        <dbReference type="Proteomes" id="UP000501690"/>
    </source>
</evidence>
<feature type="compositionally biased region" description="Basic and acidic residues" evidence="1">
    <location>
        <begin position="105"/>
        <end position="119"/>
    </location>
</feature>
<protein>
    <submittedName>
        <fullName evidence="2">Uncharacterized protein</fullName>
    </submittedName>
</protein>
<feature type="compositionally biased region" description="Acidic residues" evidence="1">
    <location>
        <begin position="94"/>
        <end position="104"/>
    </location>
</feature>
<reference evidence="2 3" key="1">
    <citation type="submission" date="2019-04" db="EMBL/GenBank/DDBJ databases">
        <title>An improved genome assembly and genetic linkage map for asparagus bean, Vigna unguiculata ssp. sesquipedialis.</title>
        <authorList>
            <person name="Xia Q."/>
            <person name="Zhang R."/>
            <person name="Dong Y."/>
        </authorList>
    </citation>
    <scope>NUCLEOTIDE SEQUENCE [LARGE SCALE GENOMIC DNA]</scope>
    <source>
        <tissue evidence="2">Leaf</tissue>
    </source>
</reference>